<protein>
    <submittedName>
        <fullName evidence="1">Uncharacterized protein</fullName>
    </submittedName>
</protein>
<accession>A0A1J7BAA7</accession>
<name>A0A1J7BAA7_9ACTN</name>
<dbReference type="PRINTS" id="PR01955">
    <property type="entry name" value="LANCFRANKIA"/>
</dbReference>
<evidence type="ECO:0000313" key="1">
    <source>
        <dbReference type="EMBL" id="OIV35631.1"/>
    </source>
</evidence>
<dbReference type="SUPFAM" id="SSF158745">
    <property type="entry name" value="LanC-like"/>
    <property type="match status" value="1"/>
</dbReference>
<gene>
    <name evidence="1" type="ORF">BIV57_20580</name>
</gene>
<dbReference type="EMBL" id="MLCF01000141">
    <property type="protein sequence ID" value="OIV35631.1"/>
    <property type="molecule type" value="Genomic_DNA"/>
</dbReference>
<dbReference type="InterPro" id="IPR007822">
    <property type="entry name" value="LANC-like"/>
</dbReference>
<keyword evidence="2" id="KW-1185">Reference proteome</keyword>
<dbReference type="GO" id="GO:0031179">
    <property type="term" value="P:peptide modification"/>
    <property type="evidence" value="ECO:0007669"/>
    <property type="project" value="InterPro"/>
</dbReference>
<evidence type="ECO:0000313" key="2">
    <source>
        <dbReference type="Proteomes" id="UP000243342"/>
    </source>
</evidence>
<organism evidence="1 2">
    <name type="scientific">Mangrovactinospora gilvigrisea</name>
    <dbReference type="NCBI Taxonomy" id="1428644"/>
    <lineage>
        <taxon>Bacteria</taxon>
        <taxon>Bacillati</taxon>
        <taxon>Actinomycetota</taxon>
        <taxon>Actinomycetes</taxon>
        <taxon>Kitasatosporales</taxon>
        <taxon>Streptomycetaceae</taxon>
        <taxon>Mangrovactinospora</taxon>
    </lineage>
</organism>
<sequence>MTTTADDLRAQGLANGAIGRALLEAERARLGLVPHAKEHRALATAAAGPLHVGDDASLLVGAPAVAFVLHHAAAGTARYGAALHHLDAQIAAIAQRRLDASHARIDRHEPARTSEFDLFYGLTGIGAYLLARDHHTLRDVLVYLVRLTEENDGLPG</sequence>
<dbReference type="OrthoDB" id="1882482at2"/>
<comment type="caution">
    <text evidence="1">The sequence shown here is derived from an EMBL/GenBank/DDBJ whole genome shotgun (WGS) entry which is preliminary data.</text>
</comment>
<proteinExistence type="predicted"/>
<dbReference type="Pfam" id="PF05147">
    <property type="entry name" value="LANC_like"/>
    <property type="match status" value="1"/>
</dbReference>
<dbReference type="AlphaFoldDB" id="A0A1J7BAA7"/>
<reference evidence="1 2" key="1">
    <citation type="submission" date="2016-10" db="EMBL/GenBank/DDBJ databases">
        <title>Genome sequence of Streptomyces gilvigriseus MUSC 26.</title>
        <authorList>
            <person name="Lee L.-H."/>
            <person name="Ser H.-L."/>
        </authorList>
    </citation>
    <scope>NUCLEOTIDE SEQUENCE [LARGE SCALE GENOMIC DNA]</scope>
    <source>
        <strain evidence="1 2">MUSC 26</strain>
    </source>
</reference>
<dbReference type="Proteomes" id="UP000243342">
    <property type="component" value="Unassembled WGS sequence"/>
</dbReference>
<dbReference type="Gene3D" id="1.50.10.20">
    <property type="match status" value="1"/>
</dbReference>